<accession>A0A974C3N9</accession>
<dbReference type="EMBL" id="CM004481">
    <property type="protein sequence ID" value="OCT65948.1"/>
    <property type="molecule type" value="Genomic_DNA"/>
</dbReference>
<protein>
    <submittedName>
        <fullName evidence="2">Uncharacterized protein</fullName>
    </submittedName>
</protein>
<feature type="signal peptide" evidence="1">
    <location>
        <begin position="1"/>
        <end position="17"/>
    </location>
</feature>
<dbReference type="Proteomes" id="UP000694892">
    <property type="component" value="Chromosome 8S"/>
</dbReference>
<evidence type="ECO:0000256" key="1">
    <source>
        <dbReference type="SAM" id="SignalP"/>
    </source>
</evidence>
<name>A0A974C3N9_XENLA</name>
<feature type="chain" id="PRO_5037952931" evidence="1">
    <location>
        <begin position="18"/>
        <end position="119"/>
    </location>
</feature>
<gene>
    <name evidence="2" type="ORF">XELAEV_18042202mg</name>
</gene>
<evidence type="ECO:0000313" key="3">
    <source>
        <dbReference type="Proteomes" id="UP000694892"/>
    </source>
</evidence>
<reference evidence="3" key="1">
    <citation type="journal article" date="2016" name="Nature">
        <title>Genome evolution in the allotetraploid frog Xenopus laevis.</title>
        <authorList>
            <person name="Session A.M."/>
            <person name="Uno Y."/>
            <person name="Kwon T."/>
            <person name="Chapman J.A."/>
            <person name="Toyoda A."/>
            <person name="Takahashi S."/>
            <person name="Fukui A."/>
            <person name="Hikosaka A."/>
            <person name="Suzuki A."/>
            <person name="Kondo M."/>
            <person name="van Heeringen S.J."/>
            <person name="Quigley I."/>
            <person name="Heinz S."/>
            <person name="Ogino H."/>
            <person name="Ochi H."/>
            <person name="Hellsten U."/>
            <person name="Lyons J.B."/>
            <person name="Simakov O."/>
            <person name="Putnam N."/>
            <person name="Stites J."/>
            <person name="Kuroki Y."/>
            <person name="Tanaka T."/>
            <person name="Michiue T."/>
            <person name="Watanabe M."/>
            <person name="Bogdanovic O."/>
            <person name="Lister R."/>
            <person name="Georgiou G."/>
            <person name="Paranjpe S.S."/>
            <person name="van Kruijsbergen I."/>
            <person name="Shu S."/>
            <person name="Carlson J."/>
            <person name="Kinoshita T."/>
            <person name="Ohta Y."/>
            <person name="Mawaribuchi S."/>
            <person name="Jenkins J."/>
            <person name="Grimwood J."/>
            <person name="Schmutz J."/>
            <person name="Mitros T."/>
            <person name="Mozaffari S.V."/>
            <person name="Suzuki Y."/>
            <person name="Haramoto Y."/>
            <person name="Yamamoto T.S."/>
            <person name="Takagi C."/>
            <person name="Heald R."/>
            <person name="Miller K."/>
            <person name="Haudenschild C."/>
            <person name="Kitzman J."/>
            <person name="Nakayama T."/>
            <person name="Izutsu Y."/>
            <person name="Robert J."/>
            <person name="Fortriede J."/>
            <person name="Burns K."/>
            <person name="Lotay V."/>
            <person name="Karimi K."/>
            <person name="Yasuoka Y."/>
            <person name="Dichmann D.S."/>
            <person name="Flajnik M.F."/>
            <person name="Houston D.W."/>
            <person name="Shendure J."/>
            <person name="DuPasquier L."/>
            <person name="Vize P.D."/>
            <person name="Zorn A.M."/>
            <person name="Ito M."/>
            <person name="Marcotte E.M."/>
            <person name="Wallingford J.B."/>
            <person name="Ito Y."/>
            <person name="Asashima M."/>
            <person name="Ueno N."/>
            <person name="Matsuda Y."/>
            <person name="Veenstra G.J."/>
            <person name="Fujiyama A."/>
            <person name="Harland R.M."/>
            <person name="Taira M."/>
            <person name="Rokhsar D.S."/>
        </authorList>
    </citation>
    <scope>NUCLEOTIDE SEQUENCE [LARGE SCALE GENOMIC DNA]</scope>
    <source>
        <strain evidence="3">J</strain>
    </source>
</reference>
<dbReference type="AlphaFoldDB" id="A0A974C3N9"/>
<organism evidence="2 3">
    <name type="scientific">Xenopus laevis</name>
    <name type="common">African clawed frog</name>
    <dbReference type="NCBI Taxonomy" id="8355"/>
    <lineage>
        <taxon>Eukaryota</taxon>
        <taxon>Metazoa</taxon>
        <taxon>Chordata</taxon>
        <taxon>Craniata</taxon>
        <taxon>Vertebrata</taxon>
        <taxon>Euteleostomi</taxon>
        <taxon>Amphibia</taxon>
        <taxon>Batrachia</taxon>
        <taxon>Anura</taxon>
        <taxon>Pipoidea</taxon>
        <taxon>Pipidae</taxon>
        <taxon>Xenopodinae</taxon>
        <taxon>Xenopus</taxon>
        <taxon>Xenopus</taxon>
    </lineage>
</organism>
<proteinExistence type="predicted"/>
<sequence length="119" mass="13822">MFWTCPLITTLWSTVQTLVTKATCLDLHRDPLIYLLGHPVLGLGKGLQKVLNCIFTATRCLIAARWKDPTPPSLWDLINRIEQVRRMEYLTAILHNSSLATEEDWFMWNSYCSELQREV</sequence>
<evidence type="ECO:0000313" key="2">
    <source>
        <dbReference type="EMBL" id="OCT65948.1"/>
    </source>
</evidence>
<keyword evidence="1" id="KW-0732">Signal</keyword>